<reference evidence="1 2" key="1">
    <citation type="submission" date="2024-02" db="EMBL/GenBank/DDBJ databases">
        <title>Draft genome sequence of Collimonas sp. strain H4R21, an effective mineral-weathering bacterial strain isolated from the beech rhizosphere.</title>
        <authorList>
            <person name="Morin E."/>
            <person name="Uroz S."/>
            <person name="Leveau J.H.J."/>
            <person name="Kumar R."/>
            <person name="Rey M.W."/>
            <person name="Pham J."/>
        </authorList>
    </citation>
    <scope>NUCLEOTIDE SEQUENCE [LARGE SCALE GENOMIC DNA]</scope>
    <source>
        <strain evidence="1 2">H4R21</strain>
    </source>
</reference>
<organism evidence="1 2">
    <name type="scientific">Collimonas rhizosphaerae</name>
    <dbReference type="NCBI Taxonomy" id="3126357"/>
    <lineage>
        <taxon>Bacteria</taxon>
        <taxon>Pseudomonadati</taxon>
        <taxon>Pseudomonadota</taxon>
        <taxon>Betaproteobacteria</taxon>
        <taxon>Burkholderiales</taxon>
        <taxon>Oxalobacteraceae</taxon>
        <taxon>Collimonas</taxon>
    </lineage>
</organism>
<comment type="caution">
    <text evidence="1">The sequence shown here is derived from an EMBL/GenBank/DDBJ whole genome shotgun (WGS) entry which is preliminary data.</text>
</comment>
<dbReference type="Gene3D" id="1.25.40.10">
    <property type="entry name" value="Tetratricopeptide repeat domain"/>
    <property type="match status" value="1"/>
</dbReference>
<dbReference type="EMBL" id="JBANDC010000012">
    <property type="protein sequence ID" value="MEM4989108.1"/>
    <property type="molecule type" value="Genomic_DNA"/>
</dbReference>
<proteinExistence type="predicted"/>
<evidence type="ECO:0000313" key="2">
    <source>
        <dbReference type="Proteomes" id="UP001495910"/>
    </source>
</evidence>
<accession>A0ABU9PYP1</accession>
<protein>
    <submittedName>
        <fullName evidence="1">HrpB1 family type III secretion system apparatus protein</fullName>
    </submittedName>
</protein>
<dbReference type="InterPro" id="IPR011990">
    <property type="entry name" value="TPR-like_helical_dom_sf"/>
</dbReference>
<sequence>MPIGKGGAIAPLFQELRMYASSTIRLINSIAYFLRFQKQYQAATRLFSALQRFQPARAFHRFGQGLVCAEEGKYIEAQSLFRQVLMYEPEHSCALACLGLAMRYTNHPDWRLPLEQARRISDELGGKEMAEELLNSMDLVAKKTQQVQLCKPSLARLQKMRVHLGEL</sequence>
<dbReference type="RefSeq" id="WP_342830385.1">
    <property type="nucleotide sequence ID" value="NZ_JBANDC010000012.1"/>
</dbReference>
<evidence type="ECO:0000313" key="1">
    <source>
        <dbReference type="EMBL" id="MEM4989108.1"/>
    </source>
</evidence>
<keyword evidence="2" id="KW-1185">Reference proteome</keyword>
<name>A0ABU9PYP1_9BURK</name>
<gene>
    <name evidence="1" type="ORF">V8G57_17085</name>
</gene>
<dbReference type="Proteomes" id="UP001495910">
    <property type="component" value="Unassembled WGS sequence"/>
</dbReference>
<dbReference type="SUPFAM" id="SSF48452">
    <property type="entry name" value="TPR-like"/>
    <property type="match status" value="1"/>
</dbReference>